<evidence type="ECO:0000259" key="1">
    <source>
        <dbReference type="Pfam" id="PF13480"/>
    </source>
</evidence>
<name>A0AAP2TJJ4_9BACT</name>
<sequence length="322" mass="38127">MTNTSDMQDIMFEIIKYTPEYRQQWDEYVAKARNATFLFYRNYMDYHSDRFKDYSLLFFKKGKLHSILPAHQVGKTLCSHFGLTYGGLIMNIHVTISDVCQLFEELNVYLRLQGFEKVQYRPIPWIYHLHPSEEDLYAIFWKCKAYLSLRNIGTTIFMQQKLRWRKDHLRRLKKAHQNGVTVVRDASLSEFWEVLNENLEKRFGAKPVHTLQEMELLKSRFPENIIQYNAYRNGHIIGGLTFYITQQVVHGQYSSTNDEGKEFGAMEAIYEQIMYHDYPDYPYLDFGSSTEQQGAWINEGLIAHKEGYGGRGVVYDTYEWTV</sequence>
<dbReference type="AlphaFoldDB" id="A0AAP2TJJ4"/>
<dbReference type="EC" id="2.3.1.-" evidence="2"/>
<evidence type="ECO:0000313" key="2">
    <source>
        <dbReference type="EMBL" id="MCP9501047.1"/>
    </source>
</evidence>
<dbReference type="RefSeq" id="WP_234564011.1">
    <property type="nucleotide sequence ID" value="NZ_CATKVU010000006.1"/>
</dbReference>
<dbReference type="Gene3D" id="3.40.630.30">
    <property type="match status" value="1"/>
</dbReference>
<dbReference type="EMBL" id="JAPDVG010000001">
    <property type="protein sequence ID" value="MCW4130169.1"/>
    <property type="molecule type" value="Genomic_DNA"/>
</dbReference>
<evidence type="ECO:0000313" key="4">
    <source>
        <dbReference type="Proteomes" id="UP001206014"/>
    </source>
</evidence>
<gene>
    <name evidence="2" type="ORF">NND11_05705</name>
    <name evidence="3" type="ORF">ONT19_00865</name>
</gene>
<dbReference type="InterPro" id="IPR016181">
    <property type="entry name" value="Acyl_CoA_acyltransferase"/>
</dbReference>
<keyword evidence="2" id="KW-0012">Acyltransferase</keyword>
<dbReference type="EMBL" id="JANDXR010000004">
    <property type="protein sequence ID" value="MCP9501047.1"/>
    <property type="molecule type" value="Genomic_DNA"/>
</dbReference>
<reference evidence="3" key="2">
    <citation type="submission" date="2022-11" db="EMBL/GenBank/DDBJ databases">
        <title>Genomic repertoires linked with pathogenic potency of arthritogenic Prevotella copri isolated from the gut of rheumatoid arthritis patients.</title>
        <authorList>
            <person name="Nii T."/>
            <person name="Maeda Y."/>
            <person name="Motooka D."/>
            <person name="Naito M."/>
            <person name="Matsumoto Y."/>
            <person name="Ogawa T."/>
            <person name="Oguro-Igashira E."/>
            <person name="Kishikawa T."/>
            <person name="Yamashita M."/>
            <person name="Koizumi S."/>
            <person name="Kurakawa T."/>
            <person name="Okumura R."/>
            <person name="Kayama H."/>
            <person name="Murakami M."/>
            <person name="Sakaguchi T."/>
            <person name="Das B."/>
            <person name="Nakamura S."/>
            <person name="Okada Y."/>
            <person name="Kumanogoh A."/>
            <person name="Takeda K."/>
        </authorList>
    </citation>
    <scope>NUCLEOTIDE SEQUENCE</scope>
    <source>
        <strain evidence="3">H019-1</strain>
    </source>
</reference>
<reference evidence="2" key="1">
    <citation type="submission" date="2022-07" db="EMBL/GenBank/DDBJ databases">
        <title>Prevotella copri.</title>
        <authorList>
            <person name="Yang C."/>
        </authorList>
    </citation>
    <scope>NUCLEOTIDE SEQUENCE</scope>
    <source>
        <strain evidence="2">HF88</strain>
    </source>
</reference>
<dbReference type="SUPFAM" id="SSF55729">
    <property type="entry name" value="Acyl-CoA N-acyltransferases (Nat)"/>
    <property type="match status" value="1"/>
</dbReference>
<feature type="domain" description="BioF2-like acetyltransferase" evidence="1">
    <location>
        <begin position="166"/>
        <end position="288"/>
    </location>
</feature>
<proteinExistence type="predicted"/>
<evidence type="ECO:0000313" key="3">
    <source>
        <dbReference type="EMBL" id="MCW4130169.1"/>
    </source>
</evidence>
<accession>A0AAP2TJJ4</accession>
<dbReference type="Proteomes" id="UP001206014">
    <property type="component" value="Unassembled WGS sequence"/>
</dbReference>
<protein>
    <submittedName>
        <fullName evidence="2">GNAT family N-acetyltransferase</fullName>
        <ecNumber evidence="2">2.3.1.-</ecNumber>
    </submittedName>
</protein>
<keyword evidence="2" id="KW-0808">Transferase</keyword>
<comment type="caution">
    <text evidence="2">The sequence shown here is derived from an EMBL/GenBank/DDBJ whole genome shotgun (WGS) entry which is preliminary data.</text>
</comment>
<dbReference type="GO" id="GO:0016746">
    <property type="term" value="F:acyltransferase activity"/>
    <property type="evidence" value="ECO:0007669"/>
    <property type="project" value="UniProtKB-KW"/>
</dbReference>
<dbReference type="Proteomes" id="UP001209417">
    <property type="component" value="Unassembled WGS sequence"/>
</dbReference>
<organism evidence="2 4">
    <name type="scientific">Segatella copri</name>
    <dbReference type="NCBI Taxonomy" id="165179"/>
    <lineage>
        <taxon>Bacteria</taxon>
        <taxon>Pseudomonadati</taxon>
        <taxon>Bacteroidota</taxon>
        <taxon>Bacteroidia</taxon>
        <taxon>Bacteroidales</taxon>
        <taxon>Prevotellaceae</taxon>
        <taxon>Segatella</taxon>
    </lineage>
</organism>
<dbReference type="Pfam" id="PF13480">
    <property type="entry name" value="Acetyltransf_6"/>
    <property type="match status" value="1"/>
</dbReference>
<dbReference type="InterPro" id="IPR038740">
    <property type="entry name" value="BioF2-like_GNAT_dom"/>
</dbReference>